<evidence type="ECO:0000313" key="2">
    <source>
        <dbReference type="Proteomes" id="UP000824120"/>
    </source>
</evidence>
<dbReference type="Proteomes" id="UP000824120">
    <property type="component" value="Chromosome 1"/>
</dbReference>
<dbReference type="AlphaFoldDB" id="A0A9J6B1V7"/>
<sequence length="76" mass="8302">MGLTGIHEKVYNSIMKSDVDISGCSTMFPGIAERTSKEITALAPINTKIEVITPPERKYITWIGGSVLASLSTFKR</sequence>
<organism evidence="1 2">
    <name type="scientific">Solanum commersonii</name>
    <name type="common">Commerson's wild potato</name>
    <name type="synonym">Commerson's nightshade</name>
    <dbReference type="NCBI Taxonomy" id="4109"/>
    <lineage>
        <taxon>Eukaryota</taxon>
        <taxon>Viridiplantae</taxon>
        <taxon>Streptophyta</taxon>
        <taxon>Embryophyta</taxon>
        <taxon>Tracheophyta</taxon>
        <taxon>Spermatophyta</taxon>
        <taxon>Magnoliopsida</taxon>
        <taxon>eudicotyledons</taxon>
        <taxon>Gunneridae</taxon>
        <taxon>Pentapetalae</taxon>
        <taxon>asterids</taxon>
        <taxon>lamiids</taxon>
        <taxon>Solanales</taxon>
        <taxon>Solanaceae</taxon>
        <taxon>Solanoideae</taxon>
        <taxon>Solaneae</taxon>
        <taxon>Solanum</taxon>
    </lineage>
</organism>
<accession>A0A9J6B1V7</accession>
<dbReference type="InterPro" id="IPR043129">
    <property type="entry name" value="ATPase_NBD"/>
</dbReference>
<comment type="caution">
    <text evidence="1">The sequence shown here is derived from an EMBL/GenBank/DDBJ whole genome shotgun (WGS) entry which is preliminary data.</text>
</comment>
<feature type="non-terminal residue" evidence="1">
    <location>
        <position position="1"/>
    </location>
</feature>
<protein>
    <recommendedName>
        <fullName evidence="3">Actin</fullName>
    </recommendedName>
</protein>
<gene>
    <name evidence="1" type="ORF">H5410_002353</name>
</gene>
<dbReference type="OrthoDB" id="2011723at2759"/>
<evidence type="ECO:0008006" key="3">
    <source>
        <dbReference type="Google" id="ProtNLM"/>
    </source>
</evidence>
<dbReference type="PANTHER" id="PTHR11937">
    <property type="entry name" value="ACTIN"/>
    <property type="match status" value="1"/>
</dbReference>
<dbReference type="InterPro" id="IPR004000">
    <property type="entry name" value="Actin"/>
</dbReference>
<dbReference type="EMBL" id="JACXVP010000001">
    <property type="protein sequence ID" value="KAG5630636.1"/>
    <property type="molecule type" value="Genomic_DNA"/>
</dbReference>
<proteinExistence type="predicted"/>
<name>A0A9J6B1V7_SOLCO</name>
<keyword evidence="2" id="KW-1185">Reference proteome</keyword>
<dbReference type="Pfam" id="PF00022">
    <property type="entry name" value="Actin"/>
    <property type="match status" value="1"/>
</dbReference>
<reference evidence="1 2" key="1">
    <citation type="submission" date="2020-09" db="EMBL/GenBank/DDBJ databases">
        <title>De no assembly of potato wild relative species, Solanum commersonii.</title>
        <authorList>
            <person name="Cho K."/>
        </authorList>
    </citation>
    <scope>NUCLEOTIDE SEQUENCE [LARGE SCALE GENOMIC DNA]</scope>
    <source>
        <strain evidence="1">LZ3.2</strain>
        <tissue evidence="1">Leaf</tissue>
    </source>
</reference>
<dbReference type="SUPFAM" id="SSF53067">
    <property type="entry name" value="Actin-like ATPase domain"/>
    <property type="match status" value="1"/>
</dbReference>
<dbReference type="Gene3D" id="3.30.420.40">
    <property type="match status" value="2"/>
</dbReference>
<evidence type="ECO:0000313" key="1">
    <source>
        <dbReference type="EMBL" id="KAG5630636.1"/>
    </source>
</evidence>